<name>A0A917FK05_9BACL</name>
<dbReference type="EMBL" id="BMKR01000015">
    <property type="protein sequence ID" value="GGF88358.1"/>
    <property type="molecule type" value="Genomic_DNA"/>
</dbReference>
<evidence type="ECO:0000256" key="4">
    <source>
        <dbReference type="ARBA" id="ARBA00022989"/>
    </source>
</evidence>
<reference evidence="9" key="1">
    <citation type="journal article" date="2014" name="Int. J. Syst. Evol. Microbiol.">
        <title>Complete genome sequence of Corynebacterium casei LMG S-19264T (=DSM 44701T), isolated from a smear-ripened cheese.</title>
        <authorList>
            <consortium name="US DOE Joint Genome Institute (JGI-PGF)"/>
            <person name="Walter F."/>
            <person name="Albersmeier A."/>
            <person name="Kalinowski J."/>
            <person name="Ruckert C."/>
        </authorList>
    </citation>
    <scope>NUCLEOTIDE SEQUENCE</scope>
    <source>
        <strain evidence="9">CGMCC 1.16134</strain>
    </source>
</reference>
<dbReference type="PANTHER" id="PTHR30572">
    <property type="entry name" value="MEMBRANE COMPONENT OF TRANSPORTER-RELATED"/>
    <property type="match status" value="1"/>
</dbReference>
<evidence type="ECO:0000256" key="6">
    <source>
        <dbReference type="ARBA" id="ARBA00038076"/>
    </source>
</evidence>
<evidence type="ECO:0000256" key="7">
    <source>
        <dbReference type="SAM" id="Phobius"/>
    </source>
</evidence>
<feature type="transmembrane region" description="Helical" evidence="7">
    <location>
        <begin position="459"/>
        <end position="480"/>
    </location>
</feature>
<evidence type="ECO:0000259" key="8">
    <source>
        <dbReference type="Pfam" id="PF02687"/>
    </source>
</evidence>
<dbReference type="AlphaFoldDB" id="A0A917FK05"/>
<dbReference type="InterPro" id="IPR050250">
    <property type="entry name" value="Macrolide_Exporter_MacB"/>
</dbReference>
<feature type="domain" description="ABC3 transporter permease C-terminal" evidence="8">
    <location>
        <begin position="763"/>
        <end position="882"/>
    </location>
</feature>
<dbReference type="GO" id="GO:0022857">
    <property type="term" value="F:transmembrane transporter activity"/>
    <property type="evidence" value="ECO:0007669"/>
    <property type="project" value="TreeGrafter"/>
</dbReference>
<feature type="transmembrane region" description="Helical" evidence="7">
    <location>
        <begin position="20"/>
        <end position="41"/>
    </location>
</feature>
<feature type="transmembrane region" description="Helical" evidence="7">
    <location>
        <begin position="807"/>
        <end position="835"/>
    </location>
</feature>
<proteinExistence type="inferred from homology"/>
<comment type="subcellular location">
    <subcellularLocation>
        <location evidence="1">Cell membrane</location>
        <topology evidence="1">Multi-pass membrane protein</topology>
    </subcellularLocation>
</comment>
<keyword evidence="10" id="KW-1185">Reference proteome</keyword>
<accession>A0A917FK05</accession>
<keyword evidence="2" id="KW-1003">Cell membrane</keyword>
<evidence type="ECO:0000256" key="3">
    <source>
        <dbReference type="ARBA" id="ARBA00022692"/>
    </source>
</evidence>
<keyword evidence="5 7" id="KW-0472">Membrane</keyword>
<dbReference type="PANTHER" id="PTHR30572:SF4">
    <property type="entry name" value="ABC TRANSPORTER PERMEASE YTRF"/>
    <property type="match status" value="1"/>
</dbReference>
<sequence>MKIIREYVHAHLKANKRSSFFIFTAIMIAAALLCAVGVLTYSQWLNERELTVKDRGDWHARFGEPVTAERLKYIQFHPQVEEIYLESQSQSLQLPGTKRPYLNLVQLNAGTWENTPYQRTLLEGRLPERDGEIVVSKQFFMENPQYTIGDSVILLKGQRVLNGVQITEEAPRLKGESFQAAGEQAFTITGSINVTSVSVYPCYYAYGFIESSAALPEERFTVSVRLRDISETYEVAAELAEQGGLKPKASGEMEIEYNTGLLDLYGVKAPHGERIFLQLSGYALASVLTTGLVMLLFIILIYNAFTVTAAGQIKQLGILKSIGATPGQIRRVVFYEAMALACVAVPIGLLLGYGGMAILIQGASALLEESSNSRLHAPFSWPILIIAGVASFATVGLSAWVPARKLAKLMPIEAIRNPRGWVQTGKVKGFHWAHRFFGIEGELAYNSFAANRKAYRTTLISLTLFITLIIGFRSFAVIWMTDQTLVLAEKEYTLDISIATIEEPDPAMLSQLSALQGIKKQVVYRGAEHTLSWEKQKISREFAAAGGFKDSYFSDSPDSRMPTNLGQQEGKPQIFLELKGLDKASFADYCRQIGVDAEQFMGAAEPKGIIVNRTGGNISSFIHEYNLPETEYLAIAVGERLSFDERSLVQQQSEGKYTLTVGALTEQYPELDEYHYPFDLVVVLPMEAYESIVQDLDAERALDYQTLSYKMGIDREQLAAARQQAEAILTQYLPDEDWSMLSLLDKEESNSRTIHSIELLVNSFAILLACIGIAGAFSTVAANLSARRREFAILRSTGMSPRGVKRMLCLESLFFGLLPGILALPLLIVVCTFMLHNTRIATWADFMKNVPWSYLFLCYLLVLSSVGLAYRISGLRITRENIVEAIQDEAL</sequence>
<evidence type="ECO:0000256" key="5">
    <source>
        <dbReference type="ARBA" id="ARBA00023136"/>
    </source>
</evidence>
<gene>
    <name evidence="9" type="ORF">GCM10010912_37020</name>
</gene>
<protein>
    <submittedName>
        <fullName evidence="9">Permease</fullName>
    </submittedName>
</protein>
<feature type="transmembrane region" description="Helical" evidence="7">
    <location>
        <begin position="379"/>
        <end position="401"/>
    </location>
</feature>
<feature type="transmembrane region" description="Helical" evidence="7">
    <location>
        <begin position="851"/>
        <end position="870"/>
    </location>
</feature>
<dbReference type="InterPro" id="IPR003838">
    <property type="entry name" value="ABC3_permease_C"/>
</dbReference>
<dbReference type="GO" id="GO:0005886">
    <property type="term" value="C:plasma membrane"/>
    <property type="evidence" value="ECO:0007669"/>
    <property type="project" value="UniProtKB-SubCell"/>
</dbReference>
<evidence type="ECO:0000313" key="9">
    <source>
        <dbReference type="EMBL" id="GGF88358.1"/>
    </source>
</evidence>
<keyword evidence="4 7" id="KW-1133">Transmembrane helix</keyword>
<feature type="transmembrane region" description="Helical" evidence="7">
    <location>
        <begin position="282"/>
        <end position="311"/>
    </location>
</feature>
<evidence type="ECO:0000313" key="10">
    <source>
        <dbReference type="Proteomes" id="UP000637643"/>
    </source>
</evidence>
<keyword evidence="3 7" id="KW-0812">Transmembrane</keyword>
<evidence type="ECO:0000256" key="2">
    <source>
        <dbReference type="ARBA" id="ARBA00022475"/>
    </source>
</evidence>
<dbReference type="Proteomes" id="UP000637643">
    <property type="component" value="Unassembled WGS sequence"/>
</dbReference>
<feature type="transmembrane region" description="Helical" evidence="7">
    <location>
        <begin position="759"/>
        <end position="786"/>
    </location>
</feature>
<comment type="similarity">
    <text evidence="6">Belongs to the ABC-4 integral membrane protein family.</text>
</comment>
<organism evidence="9 10">
    <name type="scientific">Paenibacillus albidus</name>
    <dbReference type="NCBI Taxonomy" id="2041023"/>
    <lineage>
        <taxon>Bacteria</taxon>
        <taxon>Bacillati</taxon>
        <taxon>Bacillota</taxon>
        <taxon>Bacilli</taxon>
        <taxon>Bacillales</taxon>
        <taxon>Paenibacillaceae</taxon>
        <taxon>Paenibacillus</taxon>
    </lineage>
</organism>
<dbReference type="Pfam" id="PF02687">
    <property type="entry name" value="FtsX"/>
    <property type="match status" value="2"/>
</dbReference>
<comment type="caution">
    <text evidence="9">The sequence shown here is derived from an EMBL/GenBank/DDBJ whole genome shotgun (WGS) entry which is preliminary data.</text>
</comment>
<dbReference type="RefSeq" id="WP_189027445.1">
    <property type="nucleotide sequence ID" value="NZ_BMKR01000015.1"/>
</dbReference>
<feature type="transmembrane region" description="Helical" evidence="7">
    <location>
        <begin position="332"/>
        <end position="359"/>
    </location>
</feature>
<evidence type="ECO:0000256" key="1">
    <source>
        <dbReference type="ARBA" id="ARBA00004651"/>
    </source>
</evidence>
<reference evidence="9" key="2">
    <citation type="submission" date="2020-09" db="EMBL/GenBank/DDBJ databases">
        <authorList>
            <person name="Sun Q."/>
            <person name="Zhou Y."/>
        </authorList>
    </citation>
    <scope>NUCLEOTIDE SEQUENCE</scope>
    <source>
        <strain evidence="9">CGMCC 1.16134</strain>
    </source>
</reference>
<feature type="domain" description="ABC3 transporter permease C-terminal" evidence="8">
    <location>
        <begin position="291"/>
        <end position="409"/>
    </location>
</feature>